<dbReference type="OrthoDB" id="1888070at2759"/>
<dbReference type="AlphaFoldDB" id="A0A835VAQ9"/>
<evidence type="ECO:0000313" key="3">
    <source>
        <dbReference type="Proteomes" id="UP000639772"/>
    </source>
</evidence>
<feature type="coiled-coil region" evidence="1">
    <location>
        <begin position="84"/>
        <end position="148"/>
    </location>
</feature>
<accession>A0A835VAQ9</accession>
<protein>
    <submittedName>
        <fullName evidence="2">Uncharacterized protein</fullName>
    </submittedName>
</protein>
<proteinExistence type="predicted"/>
<comment type="caution">
    <text evidence="2">The sequence shown here is derived from an EMBL/GenBank/DDBJ whole genome shotgun (WGS) entry which is preliminary data.</text>
</comment>
<organism evidence="2 3">
    <name type="scientific">Vanilla planifolia</name>
    <name type="common">Vanilla</name>
    <dbReference type="NCBI Taxonomy" id="51239"/>
    <lineage>
        <taxon>Eukaryota</taxon>
        <taxon>Viridiplantae</taxon>
        <taxon>Streptophyta</taxon>
        <taxon>Embryophyta</taxon>
        <taxon>Tracheophyta</taxon>
        <taxon>Spermatophyta</taxon>
        <taxon>Magnoliopsida</taxon>
        <taxon>Liliopsida</taxon>
        <taxon>Asparagales</taxon>
        <taxon>Orchidaceae</taxon>
        <taxon>Vanilloideae</taxon>
        <taxon>Vanilleae</taxon>
        <taxon>Vanilla</taxon>
    </lineage>
</organism>
<evidence type="ECO:0000313" key="2">
    <source>
        <dbReference type="EMBL" id="KAG0490030.1"/>
    </source>
</evidence>
<dbReference type="EMBL" id="JADCNM010000003">
    <property type="protein sequence ID" value="KAG0490030.1"/>
    <property type="molecule type" value="Genomic_DNA"/>
</dbReference>
<gene>
    <name evidence="2" type="ORF">HPP92_006893</name>
</gene>
<keyword evidence="1" id="KW-0175">Coiled coil</keyword>
<reference evidence="2 3" key="1">
    <citation type="journal article" date="2020" name="Nat. Food">
        <title>A phased Vanilla planifolia genome enables genetic improvement of flavour and production.</title>
        <authorList>
            <person name="Hasing T."/>
            <person name="Tang H."/>
            <person name="Brym M."/>
            <person name="Khazi F."/>
            <person name="Huang T."/>
            <person name="Chambers A.H."/>
        </authorList>
    </citation>
    <scope>NUCLEOTIDE SEQUENCE [LARGE SCALE GENOMIC DNA]</scope>
    <source>
        <tissue evidence="2">Leaf</tissue>
    </source>
</reference>
<dbReference type="Proteomes" id="UP000639772">
    <property type="component" value="Chromosome 3"/>
</dbReference>
<name>A0A835VAQ9_VANPL</name>
<sequence length="157" mass="18589">MSAKVKEMENFAACTNDRLNEMKQKVEHMVQETSRQKQHAAENERELAHVKQDFETLKSYVNHLIQSREEVTSSDGQFQEREVLDRLLEKNSRLENERVLKESEVQKLMEDNVRVLKESEVQKLMEDNVRLRNLLDKKEAQLLAMNEQCKFMALKKP</sequence>
<feature type="coiled-coil region" evidence="1">
    <location>
        <begin position="5"/>
        <end position="36"/>
    </location>
</feature>
<evidence type="ECO:0000256" key="1">
    <source>
        <dbReference type="SAM" id="Coils"/>
    </source>
</evidence>